<keyword evidence="4" id="KW-0288">FMN</keyword>
<evidence type="ECO:0000256" key="3">
    <source>
        <dbReference type="ARBA" id="ARBA00022630"/>
    </source>
</evidence>
<dbReference type="InterPro" id="IPR005720">
    <property type="entry name" value="Dihydroorotate_DH_cat"/>
</dbReference>
<evidence type="ECO:0000313" key="9">
    <source>
        <dbReference type="Proteomes" id="UP000290218"/>
    </source>
</evidence>
<dbReference type="NCBIfam" id="NF005741">
    <property type="entry name" value="PRK07565.1"/>
    <property type="match status" value="1"/>
</dbReference>
<keyword evidence="9" id="KW-1185">Reference proteome</keyword>
<evidence type="ECO:0000256" key="5">
    <source>
        <dbReference type="ARBA" id="ARBA00022975"/>
    </source>
</evidence>
<comment type="pathway">
    <text evidence="2">Pyrimidine metabolism; UMP biosynthesis via de novo pathway.</text>
</comment>
<reference evidence="8 9" key="1">
    <citation type="submission" date="2019-01" db="EMBL/GenBank/DDBJ databases">
        <title>Lacunisphaera sp. strain TWA-58.</title>
        <authorList>
            <person name="Chen W.-M."/>
        </authorList>
    </citation>
    <scope>NUCLEOTIDE SEQUENCE [LARGE SCALE GENOMIC DNA]</scope>
    <source>
        <strain evidence="8 9">TWA-58</strain>
    </source>
</reference>
<evidence type="ECO:0000256" key="1">
    <source>
        <dbReference type="ARBA" id="ARBA00001917"/>
    </source>
</evidence>
<keyword evidence="3" id="KW-0285">Flavoprotein</keyword>
<name>A0A4Q1C7Z4_9BACT</name>
<dbReference type="GO" id="GO:0004152">
    <property type="term" value="F:dihydroorotate dehydrogenase activity"/>
    <property type="evidence" value="ECO:0007669"/>
    <property type="project" value="InterPro"/>
</dbReference>
<dbReference type="Pfam" id="PF01180">
    <property type="entry name" value="DHO_dh"/>
    <property type="match status" value="1"/>
</dbReference>
<dbReference type="SUPFAM" id="SSF51395">
    <property type="entry name" value="FMN-linked oxidoreductases"/>
    <property type="match status" value="1"/>
</dbReference>
<accession>A0A4Q1C7Z4</accession>
<evidence type="ECO:0000259" key="7">
    <source>
        <dbReference type="Pfam" id="PF01180"/>
    </source>
</evidence>
<gene>
    <name evidence="8" type="ORF">ESB00_03170</name>
</gene>
<dbReference type="PIRSF" id="PIRSF000164">
    <property type="entry name" value="DHO_oxidase"/>
    <property type="match status" value="1"/>
</dbReference>
<comment type="caution">
    <text evidence="8">The sequence shown here is derived from an EMBL/GenBank/DDBJ whole genome shotgun (WGS) entry which is preliminary data.</text>
</comment>
<dbReference type="Gene3D" id="3.20.20.70">
    <property type="entry name" value="Aldolase class I"/>
    <property type="match status" value="1"/>
</dbReference>
<dbReference type="Proteomes" id="UP000290218">
    <property type="component" value="Unassembled WGS sequence"/>
</dbReference>
<dbReference type="PANTHER" id="PTHR48109:SF3">
    <property type="entry name" value="SLL0744 PROTEIN"/>
    <property type="match status" value="1"/>
</dbReference>
<dbReference type="OrthoDB" id="9794954at2"/>
<proteinExistence type="predicted"/>
<dbReference type="GO" id="GO:0044205">
    <property type="term" value="P:'de novo' UMP biosynthetic process"/>
    <property type="evidence" value="ECO:0007669"/>
    <property type="project" value="UniProtKB-UniPathway"/>
</dbReference>
<dbReference type="UniPathway" id="UPA00070"/>
<dbReference type="InterPro" id="IPR050074">
    <property type="entry name" value="DHO_dehydrogenase"/>
</dbReference>
<dbReference type="InterPro" id="IPR012135">
    <property type="entry name" value="Dihydroorotate_DH_1_2"/>
</dbReference>
<evidence type="ECO:0000256" key="6">
    <source>
        <dbReference type="ARBA" id="ARBA00023002"/>
    </source>
</evidence>
<comment type="cofactor">
    <cofactor evidence="1">
        <name>FMN</name>
        <dbReference type="ChEBI" id="CHEBI:58210"/>
    </cofactor>
</comment>
<feature type="domain" description="Dihydroorotate dehydrogenase catalytic" evidence="7">
    <location>
        <begin position="3"/>
        <end position="279"/>
    </location>
</feature>
<dbReference type="RefSeq" id="WP_129046277.1">
    <property type="nucleotide sequence ID" value="NZ_SDHX01000001.1"/>
</dbReference>
<protein>
    <submittedName>
        <fullName evidence="8">Dihydroorotate dehydrogenase-like protein</fullName>
    </submittedName>
</protein>
<organism evidence="8 9">
    <name type="scientific">Oleiharenicola lentus</name>
    <dbReference type="NCBI Taxonomy" id="2508720"/>
    <lineage>
        <taxon>Bacteria</taxon>
        <taxon>Pseudomonadati</taxon>
        <taxon>Verrucomicrobiota</taxon>
        <taxon>Opitutia</taxon>
        <taxon>Opitutales</taxon>
        <taxon>Opitutaceae</taxon>
        <taxon>Oleiharenicola</taxon>
    </lineage>
</organism>
<dbReference type="EMBL" id="SDHX01000001">
    <property type="protein sequence ID" value="RXK54912.1"/>
    <property type="molecule type" value="Genomic_DNA"/>
</dbReference>
<dbReference type="PANTHER" id="PTHR48109">
    <property type="entry name" value="DIHYDROOROTATE DEHYDROGENASE (QUINONE), MITOCHONDRIAL-RELATED"/>
    <property type="match status" value="1"/>
</dbReference>
<keyword evidence="5" id="KW-0665">Pyrimidine biosynthesis</keyword>
<dbReference type="GO" id="GO:0005737">
    <property type="term" value="C:cytoplasm"/>
    <property type="evidence" value="ECO:0007669"/>
    <property type="project" value="InterPro"/>
</dbReference>
<evidence type="ECO:0000256" key="4">
    <source>
        <dbReference type="ARBA" id="ARBA00022643"/>
    </source>
</evidence>
<sequence>MNLTTTYLGLKLASPLIPGASPLVDNMDSVRRLQDAGAPAFVMHSLFAEQLEGNQVAFDRHIVRWQDNFAEATTMFPDTGDYVLGPDEYLDRLAVIKRITGLPVIASLNGTQLGSWLAYAQLLEEAGADAIELNTYFLATQRGVTGAELEQRVVEIARSVRGAVKIPVAVKLSPFYTSVAHLAGWLEREKLDGLVLFNRFFQPEIDVESLEVRPHLDLSTPEDLGLRLRWLALLRDQVKLSLACSGGVHRPEDVVKALLTGADAVQVVAALLKRGPGELAVLRAGLLRWMEDHEYESVSQIRGALSLRNCPDPEAYERGNYLRSVQLWRD</sequence>
<dbReference type="GO" id="GO:0006207">
    <property type="term" value="P:'de novo' pyrimidine nucleobase biosynthetic process"/>
    <property type="evidence" value="ECO:0007669"/>
    <property type="project" value="TreeGrafter"/>
</dbReference>
<evidence type="ECO:0000256" key="2">
    <source>
        <dbReference type="ARBA" id="ARBA00004725"/>
    </source>
</evidence>
<dbReference type="InterPro" id="IPR013785">
    <property type="entry name" value="Aldolase_TIM"/>
</dbReference>
<evidence type="ECO:0000313" key="8">
    <source>
        <dbReference type="EMBL" id="RXK54912.1"/>
    </source>
</evidence>
<dbReference type="AlphaFoldDB" id="A0A4Q1C7Z4"/>
<keyword evidence="6" id="KW-0560">Oxidoreductase</keyword>